<gene>
    <name evidence="1" type="primary">Q5EMY3</name>
</gene>
<dbReference type="EMBL" id="LR725351">
    <property type="protein sequence ID" value="VWO96084.1"/>
    <property type="molecule type" value="Genomic_DNA"/>
</dbReference>
<protein>
    <submittedName>
        <fullName evidence="1">MSP1 protein-like protein</fullName>
    </submittedName>
</protein>
<proteinExistence type="predicted"/>
<organism evidence="1">
    <name type="scientific">Ganoderma boninense</name>
    <dbReference type="NCBI Taxonomy" id="34458"/>
    <lineage>
        <taxon>Eukaryota</taxon>
        <taxon>Fungi</taxon>
        <taxon>Dikarya</taxon>
        <taxon>Basidiomycota</taxon>
        <taxon>Agaricomycotina</taxon>
        <taxon>Agaricomycetes</taxon>
        <taxon>Polyporales</taxon>
        <taxon>Polyporaceae</taxon>
        <taxon>Ganoderma</taxon>
    </lineage>
</organism>
<reference evidence="1" key="1">
    <citation type="submission" date="2019-10" db="EMBL/GenBank/DDBJ databases">
        <authorList>
            <person name="Nor Muhammad N."/>
        </authorList>
    </citation>
    <scope>NUCLEOTIDE SEQUENCE</scope>
</reference>
<evidence type="ECO:0000313" key="1">
    <source>
        <dbReference type="EMBL" id="VWO96084.1"/>
    </source>
</evidence>
<name>A0A5K1JXW6_9APHY</name>
<accession>A0A5K1JXW6</accession>
<dbReference type="AlphaFoldDB" id="A0A5K1JXW6"/>
<sequence length="357" mass="39504">MAALLASRRSSEGSLPPLDWPYSRDSWQPEDDLEFGASGASPLLHGAIFCGEVAFPMNGDVLLSISPRLHDLVFATNTSCGEWSHDLDDDLLDLSWFLEAGSRNFLQRTAPCSKPPLIRDESCFEEISAIIHLSRKYESAHLYHSAVAWLERHFTPGDLRFDMRRLQVSSRLALSAWLSVDDLTNGYVRDDRGKETLSLDNIVRVRLTRDRLVGACIVSATCVYRSQCDPACGGVQCGDSLDKMRQTSVDSLLDTRPSQPMRFPLLQGSAVEHAKAGLCAACAEMVKAREGEAQEEIWSLLPCIAGEVVPSWAGQCPKHCPAPDASRLLSNSGCEESEDCYVAGPVHDWMHYRRTCQ</sequence>